<evidence type="ECO:0000313" key="2">
    <source>
        <dbReference type="EMBL" id="MEF3114220.1"/>
    </source>
</evidence>
<proteinExistence type="predicted"/>
<dbReference type="InterPro" id="IPR029058">
    <property type="entry name" value="AB_hydrolase_fold"/>
</dbReference>
<feature type="domain" description="AB hydrolase-1" evidence="1">
    <location>
        <begin position="9"/>
        <end position="234"/>
    </location>
</feature>
<keyword evidence="2" id="KW-0378">Hydrolase</keyword>
<organism evidence="2 3">
    <name type="scientific">Streptomyces chrestomyceticus</name>
    <dbReference type="NCBI Taxonomy" id="68185"/>
    <lineage>
        <taxon>Bacteria</taxon>
        <taxon>Bacillati</taxon>
        <taxon>Actinomycetota</taxon>
        <taxon>Actinomycetes</taxon>
        <taxon>Kitasatosporales</taxon>
        <taxon>Streptomycetaceae</taxon>
        <taxon>Streptomyces</taxon>
    </lineage>
</organism>
<dbReference type="Gene3D" id="3.40.50.1820">
    <property type="entry name" value="alpha/beta hydrolase"/>
    <property type="match status" value="1"/>
</dbReference>
<protein>
    <submittedName>
        <fullName evidence="2">Alpha/beta hydrolase</fullName>
    </submittedName>
</protein>
<keyword evidence="3" id="KW-1185">Reference proteome</keyword>
<dbReference type="PANTHER" id="PTHR37017">
    <property type="entry name" value="AB HYDROLASE-1 DOMAIN-CONTAINING PROTEIN-RELATED"/>
    <property type="match status" value="1"/>
</dbReference>
<dbReference type="Proteomes" id="UP001348265">
    <property type="component" value="Unassembled WGS sequence"/>
</dbReference>
<dbReference type="InterPro" id="IPR000073">
    <property type="entry name" value="AB_hydrolase_1"/>
</dbReference>
<dbReference type="SUPFAM" id="SSF53474">
    <property type="entry name" value="alpha/beta-Hydrolases"/>
    <property type="match status" value="1"/>
</dbReference>
<reference evidence="2 3" key="1">
    <citation type="submission" date="2023-08" db="EMBL/GenBank/DDBJ databases">
        <authorList>
            <person name="Sharma P."/>
            <person name="Verma V."/>
            <person name="Mohan M.K."/>
            <person name="Dubey A.K."/>
        </authorList>
    </citation>
    <scope>NUCLEOTIDE SEQUENCE [LARGE SCALE GENOMIC DNA]</scope>
    <source>
        <strain evidence="2 3">ADP4</strain>
    </source>
</reference>
<dbReference type="InterPro" id="IPR052897">
    <property type="entry name" value="Sec-Metab_Biosynth_Hydrolase"/>
</dbReference>
<sequence>MPTPDHPMILIPGAQHGGWCWRKTLGPLRARGYAPYAVTLTGLGERAHLLAPDVDLDTHITDVLQMIEAEELTGVSLVGHSYGGMVAAGVTARLRHPAVRRLIYLDSPVPVDGDSIISVTPFGEQLPRMRTVVDGVGVLPPGEAAAMGVHGDDAAWVQRRLSPHPYATVTTPLHLPDGWNDGVEQVYIRCVTGHDEDHGPWADMSRVDTSAGWRSFELRSGHDAMIDEPVKLVELLDEVCATEEVVA</sequence>
<dbReference type="PANTHER" id="PTHR37017:SF11">
    <property type="entry name" value="ESTERASE_LIPASE_THIOESTERASE DOMAIN-CONTAINING PROTEIN"/>
    <property type="match status" value="1"/>
</dbReference>
<name>A0ABU7WRS9_9ACTN</name>
<accession>A0ABU7WRS9</accession>
<gene>
    <name evidence="2" type="ORF">RB636_13620</name>
</gene>
<dbReference type="RefSeq" id="WP_331786734.1">
    <property type="nucleotide sequence ID" value="NZ_JAVFKM010000005.1"/>
</dbReference>
<dbReference type="GO" id="GO:0016787">
    <property type="term" value="F:hydrolase activity"/>
    <property type="evidence" value="ECO:0007669"/>
    <property type="project" value="UniProtKB-KW"/>
</dbReference>
<evidence type="ECO:0000259" key="1">
    <source>
        <dbReference type="Pfam" id="PF12697"/>
    </source>
</evidence>
<dbReference type="Pfam" id="PF12697">
    <property type="entry name" value="Abhydrolase_6"/>
    <property type="match status" value="1"/>
</dbReference>
<dbReference type="EMBL" id="JAVFKM010000005">
    <property type="protein sequence ID" value="MEF3114220.1"/>
    <property type="molecule type" value="Genomic_DNA"/>
</dbReference>
<comment type="caution">
    <text evidence="2">The sequence shown here is derived from an EMBL/GenBank/DDBJ whole genome shotgun (WGS) entry which is preliminary data.</text>
</comment>
<evidence type="ECO:0000313" key="3">
    <source>
        <dbReference type="Proteomes" id="UP001348265"/>
    </source>
</evidence>